<reference evidence="4 5" key="1">
    <citation type="journal article" date="2019" name="Int. J. Syst. Evol. Microbiol.">
        <title>The Global Catalogue of Microorganisms (GCM) 10K type strain sequencing project: providing services to taxonomists for standard genome sequencing and annotation.</title>
        <authorList>
            <consortium name="The Broad Institute Genomics Platform"/>
            <consortium name="The Broad Institute Genome Sequencing Center for Infectious Disease"/>
            <person name="Wu L."/>
            <person name="Ma J."/>
        </authorList>
    </citation>
    <scope>NUCLEOTIDE SEQUENCE [LARGE SCALE GENOMIC DNA]</scope>
    <source>
        <strain evidence="4 5">JCM 14046</strain>
    </source>
</reference>
<organism evidence="4 5">
    <name type="scientific">Nocardioides lentus</name>
    <dbReference type="NCBI Taxonomy" id="338077"/>
    <lineage>
        <taxon>Bacteria</taxon>
        <taxon>Bacillati</taxon>
        <taxon>Actinomycetota</taxon>
        <taxon>Actinomycetes</taxon>
        <taxon>Propionibacteriales</taxon>
        <taxon>Nocardioidaceae</taxon>
        <taxon>Nocardioides</taxon>
    </lineage>
</organism>
<dbReference type="InterPro" id="IPR041522">
    <property type="entry name" value="CdaR_GGDEF"/>
</dbReference>
<dbReference type="Gene3D" id="1.10.10.2840">
    <property type="entry name" value="PucR C-terminal helix-turn-helix domain"/>
    <property type="match status" value="1"/>
</dbReference>
<feature type="domain" description="PucR C-terminal helix-turn-helix" evidence="2">
    <location>
        <begin position="362"/>
        <end position="418"/>
    </location>
</feature>
<dbReference type="InterPro" id="IPR042070">
    <property type="entry name" value="PucR_C-HTH_sf"/>
</dbReference>
<evidence type="ECO:0000313" key="5">
    <source>
        <dbReference type="Proteomes" id="UP001501612"/>
    </source>
</evidence>
<accession>A0ABN2PU55</accession>
<comment type="similarity">
    <text evidence="1">Belongs to the CdaR family.</text>
</comment>
<dbReference type="Proteomes" id="UP001501612">
    <property type="component" value="Unassembled WGS sequence"/>
</dbReference>
<dbReference type="EMBL" id="BAAAMY010000012">
    <property type="protein sequence ID" value="GAA1929501.1"/>
    <property type="molecule type" value="Genomic_DNA"/>
</dbReference>
<evidence type="ECO:0000256" key="1">
    <source>
        <dbReference type="ARBA" id="ARBA00006754"/>
    </source>
</evidence>
<dbReference type="Pfam" id="PF13556">
    <property type="entry name" value="HTH_30"/>
    <property type="match status" value="1"/>
</dbReference>
<gene>
    <name evidence="4" type="primary">fasR</name>
    <name evidence="4" type="ORF">GCM10009737_34230</name>
</gene>
<dbReference type="InterPro" id="IPR051448">
    <property type="entry name" value="CdaR-like_regulators"/>
</dbReference>
<dbReference type="PANTHER" id="PTHR33744:SF7">
    <property type="entry name" value="PUCR FAMILY TRANSCRIPTIONAL REGULATOR"/>
    <property type="match status" value="1"/>
</dbReference>
<evidence type="ECO:0000259" key="3">
    <source>
        <dbReference type="Pfam" id="PF17853"/>
    </source>
</evidence>
<name>A0ABN2PU55_9ACTN</name>
<dbReference type="Pfam" id="PF17853">
    <property type="entry name" value="GGDEF_2"/>
    <property type="match status" value="1"/>
</dbReference>
<feature type="domain" description="CdaR GGDEF-like" evidence="3">
    <location>
        <begin position="201"/>
        <end position="314"/>
    </location>
</feature>
<sequence length="429" mass="44717">MEGQGWSRDRAVASLQRATGALATAATARMESDMPWFAGLSAQERSWVGMIVQAGIRGFVDWYADPAGPGAGGEPVAGAGDPTGAGLAGPHNVTDTVGAPGAGQPSALASEVFGAAPRELTGVISLRQTVDLVRTGIEVVEENLDDILDPRDFAEVRAEVLRYAREVAFATAEVYARAAEVRGAWDARLEALVVDSVLRAEADETVLSRASALGWSGRGGVTVVLGSVADERTETDLFDEVRRRARAAGMDALCAAQGERMVVVLGGVAGDGDPLPAATAVAGVFGRGPVVVGPIEADLAGAHVSARAVMSAHRAATGWPSAPRPVRSSDLLPERALAGDGHARRQLVDEVYRALEEHPSMLATLDAYADAGGSVEGTARALFVHANTVRYRLRQITEVTGYDPAVGREGLTLRIAMILGRQATTRSAL</sequence>
<evidence type="ECO:0000313" key="4">
    <source>
        <dbReference type="EMBL" id="GAA1929501.1"/>
    </source>
</evidence>
<proteinExistence type="inferred from homology"/>
<dbReference type="PANTHER" id="PTHR33744">
    <property type="entry name" value="CARBOHYDRATE DIACID REGULATOR"/>
    <property type="match status" value="1"/>
</dbReference>
<dbReference type="RefSeq" id="WP_344008887.1">
    <property type="nucleotide sequence ID" value="NZ_BAAAMY010000012.1"/>
</dbReference>
<keyword evidence="5" id="KW-1185">Reference proteome</keyword>
<evidence type="ECO:0000259" key="2">
    <source>
        <dbReference type="Pfam" id="PF13556"/>
    </source>
</evidence>
<comment type="caution">
    <text evidence="4">The sequence shown here is derived from an EMBL/GenBank/DDBJ whole genome shotgun (WGS) entry which is preliminary data.</text>
</comment>
<dbReference type="InterPro" id="IPR025736">
    <property type="entry name" value="PucR_C-HTH_dom"/>
</dbReference>
<protein>
    <submittedName>
        <fullName evidence="4">Fatty acid biosynthesis transcriptional regulator FasR</fullName>
    </submittedName>
</protein>